<sequence length="186" mass="20979">MPKNKTTFVYKGVTYKTSDKTALRMLERGNAAGAAKRLAGQSSGAKYIRRESRRSTGKTPKNIGNYINRELQKTGGVSFKQAAQAKKTRADTQRELDFGLVNNPQALLNSVPGELSAQLEQLAADYASRYKPGDSLQYNQAAKDLINNYYREHSDLNNQWQQMERERAISILEQVEDAYKLKKLRG</sequence>
<evidence type="ECO:0000313" key="2">
    <source>
        <dbReference type="EMBL" id="DAE27127.1"/>
    </source>
</evidence>
<organism evidence="2">
    <name type="scientific">virus sp. ctxZT69</name>
    <dbReference type="NCBI Taxonomy" id="2826818"/>
    <lineage>
        <taxon>Viruses</taxon>
    </lineage>
</organism>
<feature type="coiled-coil region" evidence="1">
    <location>
        <begin position="139"/>
        <end position="166"/>
    </location>
</feature>
<evidence type="ECO:0000256" key="1">
    <source>
        <dbReference type="SAM" id="Coils"/>
    </source>
</evidence>
<reference evidence="2" key="1">
    <citation type="journal article" date="2021" name="Proc. Natl. Acad. Sci. U.S.A.">
        <title>A Catalog of Tens of Thousands of Viruses from Human Metagenomes Reveals Hidden Associations with Chronic Diseases.</title>
        <authorList>
            <person name="Tisza M.J."/>
            <person name="Buck C.B."/>
        </authorList>
    </citation>
    <scope>NUCLEOTIDE SEQUENCE</scope>
    <source>
        <strain evidence="2">CtxZT69</strain>
    </source>
</reference>
<proteinExistence type="predicted"/>
<name>A0A8S5R6U7_9VIRU</name>
<protein>
    <submittedName>
        <fullName evidence="2">Uncharacterized protein</fullName>
    </submittedName>
</protein>
<accession>A0A8S5R6U7</accession>
<keyword evidence="1" id="KW-0175">Coiled coil</keyword>
<dbReference type="EMBL" id="BK015828">
    <property type="protein sequence ID" value="DAE27127.1"/>
    <property type="molecule type" value="Genomic_DNA"/>
</dbReference>